<evidence type="ECO:0000313" key="3">
    <source>
        <dbReference type="EMBL" id="TGG93496.1"/>
    </source>
</evidence>
<reference evidence="3 4" key="1">
    <citation type="submission" date="2019-04" db="EMBL/GenBank/DDBJ databases">
        <title>Natronospirillum operosus gen. nov., sp. nov., a haloalkaliphilic satellite isolated from decaying biomass of laboratory culture of cyanobacterium Geitlerinema sp. and proposal of Natronospirillaceae fam. nov. and Saccharospirillaceae fam. nov.</title>
        <authorList>
            <person name="Kevbrin V."/>
            <person name="Boltyanskaya Y."/>
            <person name="Koziaeva V."/>
            <person name="Grouzdev D.S."/>
            <person name="Park M."/>
            <person name="Cho J."/>
        </authorList>
    </citation>
    <scope>NUCLEOTIDE SEQUENCE [LARGE SCALE GENOMIC DNA]</scope>
    <source>
        <strain evidence="3 4">G-116</strain>
    </source>
</reference>
<proteinExistence type="predicted"/>
<accession>A0A4Z0WEB8</accession>
<dbReference type="OrthoDB" id="9776801at2"/>
<evidence type="ECO:0000313" key="4">
    <source>
        <dbReference type="Proteomes" id="UP000297475"/>
    </source>
</evidence>
<feature type="chain" id="PRO_5021248792" evidence="2">
    <location>
        <begin position="29"/>
        <end position="331"/>
    </location>
</feature>
<name>A0A4Z0WEB8_9GAMM</name>
<dbReference type="AlphaFoldDB" id="A0A4Z0WEB8"/>
<evidence type="ECO:0000256" key="1">
    <source>
        <dbReference type="ARBA" id="ARBA00022729"/>
    </source>
</evidence>
<feature type="signal peptide" evidence="2">
    <location>
        <begin position="1"/>
        <end position="28"/>
    </location>
</feature>
<dbReference type="EMBL" id="SRMF01000003">
    <property type="protein sequence ID" value="TGG93496.1"/>
    <property type="molecule type" value="Genomic_DNA"/>
</dbReference>
<keyword evidence="1 2" id="KW-0732">Signal</keyword>
<protein>
    <submittedName>
        <fullName evidence="3">TRAP transporter substrate-binding protein</fullName>
    </submittedName>
</protein>
<dbReference type="Proteomes" id="UP000297475">
    <property type="component" value="Unassembled WGS sequence"/>
</dbReference>
<dbReference type="CDD" id="cd13671">
    <property type="entry name" value="PBP2_TRAP_SBP_like_3"/>
    <property type="match status" value="1"/>
</dbReference>
<dbReference type="NCBIfam" id="TIGR00787">
    <property type="entry name" value="dctP"/>
    <property type="match status" value="1"/>
</dbReference>
<dbReference type="Gene3D" id="3.40.190.170">
    <property type="entry name" value="Bacterial extracellular solute-binding protein, family 7"/>
    <property type="match status" value="1"/>
</dbReference>
<dbReference type="InterPro" id="IPR038404">
    <property type="entry name" value="TRAP_DctP_sf"/>
</dbReference>
<dbReference type="PANTHER" id="PTHR33376">
    <property type="match status" value="1"/>
</dbReference>
<dbReference type="PIRSF" id="PIRSF006470">
    <property type="entry name" value="DctB"/>
    <property type="match status" value="1"/>
</dbReference>
<dbReference type="Pfam" id="PF03480">
    <property type="entry name" value="DctP"/>
    <property type="match status" value="1"/>
</dbReference>
<comment type="caution">
    <text evidence="3">The sequence shown here is derived from an EMBL/GenBank/DDBJ whole genome shotgun (WGS) entry which is preliminary data.</text>
</comment>
<organism evidence="3 4">
    <name type="scientific">Natronospirillum operosum</name>
    <dbReference type="NCBI Taxonomy" id="2759953"/>
    <lineage>
        <taxon>Bacteria</taxon>
        <taxon>Pseudomonadati</taxon>
        <taxon>Pseudomonadota</taxon>
        <taxon>Gammaproteobacteria</taxon>
        <taxon>Oceanospirillales</taxon>
        <taxon>Natronospirillaceae</taxon>
        <taxon>Natronospirillum</taxon>
    </lineage>
</organism>
<dbReference type="GO" id="GO:0055085">
    <property type="term" value="P:transmembrane transport"/>
    <property type="evidence" value="ECO:0007669"/>
    <property type="project" value="InterPro"/>
</dbReference>
<gene>
    <name evidence="3" type="ORF">E4656_10650</name>
</gene>
<dbReference type="NCBIfam" id="NF037995">
    <property type="entry name" value="TRAP_S1"/>
    <property type="match status" value="1"/>
</dbReference>
<dbReference type="PANTHER" id="PTHR33376:SF2">
    <property type="entry name" value="DICARBOXYLATE-BINDING PERIPLASMIC PROTEIN"/>
    <property type="match status" value="1"/>
</dbReference>
<dbReference type="InterPro" id="IPR018389">
    <property type="entry name" value="DctP_fam"/>
</dbReference>
<dbReference type="RefSeq" id="WP_135483205.1">
    <property type="nucleotide sequence ID" value="NZ_SRMF01000003.1"/>
</dbReference>
<dbReference type="InterPro" id="IPR004682">
    <property type="entry name" value="TRAP_DctP"/>
</dbReference>
<sequence>MKTIIRKALRGTLMTAAVAALSLSSAQANTLTMAYAQNSQPVIDALHLLADLIEEKTDGEVTVNIYPDSQLGGERELVELMQAGAVDITKVSAGLMDSFSSIYGVFSMPYLFDDTEHFYRVMDDPEIVGPVFESTADQGFVAMGYYDSGSRNFYMRNQPVQTVEDLEGKRIRVMQSETAIEMMQLLGAIPVAMGQSEVYTSIQQGILDGAENNEFAITVARHGEVAKHYSYDMHTRIPDIVLIGTSTLESLTEEQRVAVEEAMAESIEFQKEAWSEAVAEARQQSEEEFGVTFYDVDLEPFQEAVQPMYEDLRSRPAHFELYEQIISVSEQ</sequence>
<keyword evidence="4" id="KW-1185">Reference proteome</keyword>
<evidence type="ECO:0000256" key="2">
    <source>
        <dbReference type="SAM" id="SignalP"/>
    </source>
</evidence>
<dbReference type="GO" id="GO:0030246">
    <property type="term" value="F:carbohydrate binding"/>
    <property type="evidence" value="ECO:0007669"/>
    <property type="project" value="TreeGrafter"/>
</dbReference>
<dbReference type="GO" id="GO:0030288">
    <property type="term" value="C:outer membrane-bounded periplasmic space"/>
    <property type="evidence" value="ECO:0007669"/>
    <property type="project" value="InterPro"/>
</dbReference>
<dbReference type="SUPFAM" id="SSF53850">
    <property type="entry name" value="Periplasmic binding protein-like II"/>
    <property type="match status" value="1"/>
</dbReference>